<gene>
    <name evidence="3" type="ORF">EYF80_044683</name>
</gene>
<feature type="region of interest" description="Disordered" evidence="1">
    <location>
        <begin position="408"/>
        <end position="433"/>
    </location>
</feature>
<keyword evidence="2" id="KW-1133">Transmembrane helix</keyword>
<accession>A0A4Z2FX85</accession>
<dbReference type="AlphaFoldDB" id="A0A4Z2FX85"/>
<proteinExistence type="predicted"/>
<sequence>MSSSATVDVFRGPDGDVAASRRTATQLPLTQLQHRVAPPFCKSPAPSAVQRASVSASDDGVAQRPPAGLMLMLMLMLMLLLLLPLLAGQQEVFPPLHPAPVATHQHVGVVLLVRAHPAALVRQLRRPVPQQLVPGDARGGVGFAARGEFGLRAAAGVGAGARVHEARLGVPAGPRVALHGAVEAPPPAAALGLPVGRFGPGVVDVSGRRRVHQSPEVLLLLLPRSAPPQLLLPLPLHLLLHLRLPLSLPLPLPLSLQLFLLHLPLLLLHLSLPLRHQLLGHHAPVLRVPPVAVSELGVGVVVVATLVGVAAPHVHHGAGVLLLRRRGQARRVGRPRLPFLRQPPRREDVVAPAVVHGGGAVGGRRRVAGSPPVLLRRRAVVQSPASPQHPHGAAALVVLLRGYQRSPVAGGGAAGGEDRRGRHARESGVSVGRVEEGAAAGAVAVQTRPVGFVELDRGNPENTDGTLEEVLSRSPDQI</sequence>
<keyword evidence="4" id="KW-1185">Reference proteome</keyword>
<organism evidence="3 4">
    <name type="scientific">Liparis tanakae</name>
    <name type="common">Tanaka's snailfish</name>
    <dbReference type="NCBI Taxonomy" id="230148"/>
    <lineage>
        <taxon>Eukaryota</taxon>
        <taxon>Metazoa</taxon>
        <taxon>Chordata</taxon>
        <taxon>Craniata</taxon>
        <taxon>Vertebrata</taxon>
        <taxon>Euteleostomi</taxon>
        <taxon>Actinopterygii</taxon>
        <taxon>Neopterygii</taxon>
        <taxon>Teleostei</taxon>
        <taxon>Neoteleostei</taxon>
        <taxon>Acanthomorphata</taxon>
        <taxon>Eupercaria</taxon>
        <taxon>Perciformes</taxon>
        <taxon>Cottioidei</taxon>
        <taxon>Cottales</taxon>
        <taxon>Liparidae</taxon>
        <taxon>Liparis</taxon>
    </lineage>
</organism>
<dbReference type="EMBL" id="SRLO01000865">
    <property type="protein sequence ID" value="TNN45144.1"/>
    <property type="molecule type" value="Genomic_DNA"/>
</dbReference>
<evidence type="ECO:0000313" key="3">
    <source>
        <dbReference type="EMBL" id="TNN45144.1"/>
    </source>
</evidence>
<reference evidence="3 4" key="1">
    <citation type="submission" date="2019-03" db="EMBL/GenBank/DDBJ databases">
        <title>First draft genome of Liparis tanakae, snailfish: a comprehensive survey of snailfish specific genes.</title>
        <authorList>
            <person name="Kim W."/>
            <person name="Song I."/>
            <person name="Jeong J.-H."/>
            <person name="Kim D."/>
            <person name="Kim S."/>
            <person name="Ryu S."/>
            <person name="Song J.Y."/>
            <person name="Lee S.K."/>
        </authorList>
    </citation>
    <scope>NUCLEOTIDE SEQUENCE [LARGE SCALE GENOMIC DNA]</scope>
    <source>
        <tissue evidence="3">Muscle</tissue>
    </source>
</reference>
<comment type="caution">
    <text evidence="3">The sequence shown here is derived from an EMBL/GenBank/DDBJ whole genome shotgun (WGS) entry which is preliminary data.</text>
</comment>
<dbReference type="Proteomes" id="UP000314294">
    <property type="component" value="Unassembled WGS sequence"/>
</dbReference>
<feature type="region of interest" description="Disordered" evidence="1">
    <location>
        <begin position="453"/>
        <end position="478"/>
    </location>
</feature>
<evidence type="ECO:0000256" key="1">
    <source>
        <dbReference type="SAM" id="MobiDB-lite"/>
    </source>
</evidence>
<keyword evidence="2" id="KW-0472">Membrane</keyword>
<name>A0A4Z2FX85_9TELE</name>
<feature type="compositionally biased region" description="Basic and acidic residues" evidence="1">
    <location>
        <begin position="416"/>
        <end position="426"/>
    </location>
</feature>
<evidence type="ECO:0000313" key="4">
    <source>
        <dbReference type="Proteomes" id="UP000314294"/>
    </source>
</evidence>
<evidence type="ECO:0000256" key="2">
    <source>
        <dbReference type="SAM" id="Phobius"/>
    </source>
</evidence>
<protein>
    <submittedName>
        <fullName evidence="3">Uncharacterized protein</fullName>
    </submittedName>
</protein>
<feature type="transmembrane region" description="Helical" evidence="2">
    <location>
        <begin position="67"/>
        <end position="87"/>
    </location>
</feature>
<keyword evidence="2" id="KW-0812">Transmembrane</keyword>